<dbReference type="AlphaFoldDB" id="A0A6T8WGS4"/>
<name>A0A6T8WGS4_9CHLO</name>
<dbReference type="GO" id="GO:0000776">
    <property type="term" value="C:kinetochore"/>
    <property type="evidence" value="ECO:0007669"/>
    <property type="project" value="TreeGrafter"/>
</dbReference>
<dbReference type="PROSITE" id="PS50174">
    <property type="entry name" value="G_PATCH"/>
    <property type="match status" value="1"/>
</dbReference>
<feature type="region of interest" description="Disordered" evidence="1">
    <location>
        <begin position="103"/>
        <end position="128"/>
    </location>
</feature>
<dbReference type="PANTHER" id="PTHR21032">
    <property type="entry name" value="G PATCH DOMAIN-CONTAINING PROTEIN 11"/>
    <property type="match status" value="1"/>
</dbReference>
<dbReference type="InterPro" id="IPR039249">
    <property type="entry name" value="GPATCH11"/>
</dbReference>
<evidence type="ECO:0000313" key="3">
    <source>
        <dbReference type="EMBL" id="CAD8696244.1"/>
    </source>
</evidence>
<gene>
    <name evidence="3" type="ORF">CLEI1391_LOCUS20431</name>
    <name evidence="4" type="ORF">CLEI1391_LOCUS20433</name>
</gene>
<organism evidence="4">
    <name type="scientific">Chlamydomonas leiostraca</name>
    <dbReference type="NCBI Taxonomy" id="1034604"/>
    <lineage>
        <taxon>Eukaryota</taxon>
        <taxon>Viridiplantae</taxon>
        <taxon>Chlorophyta</taxon>
        <taxon>core chlorophytes</taxon>
        <taxon>Chlorophyceae</taxon>
        <taxon>CS clade</taxon>
        <taxon>Chlamydomonadales</taxon>
        <taxon>Chlamydomonadaceae</taxon>
        <taxon>Chlamydomonas</taxon>
    </lineage>
</organism>
<dbReference type="GO" id="GO:0003676">
    <property type="term" value="F:nucleic acid binding"/>
    <property type="evidence" value="ECO:0007669"/>
    <property type="project" value="InterPro"/>
</dbReference>
<dbReference type="SMART" id="SM01173">
    <property type="entry name" value="DUF4187"/>
    <property type="match status" value="1"/>
</dbReference>
<sequence length="330" mass="34939">MSLEEDGAGEDLDALLDKYAAEAAAQNARDAARAKAKTAPRSMAALRTQGLTTALPADNKGFKLLKAMGYQEGKGLGKDKSGIAQPLDVVIKPNRAGLGVDERARREKQAREEQLAEQQAKRARMAEGAADAFKSSAAESFAARKAQQTLRQAWNAAVHLEEQAAALASQQQGEGGSQQGKDASGRDVTLPGELQQLVYRVPEMWEHLAATGQLPDDLAAAFRSEEEEAGQDQGGSGPSGSNREVAARHGAGRGGPAGCGSSIGYHRSGAASTKLPEELAQERQPSVSEQLHTMLAFLRSKHQYCVFCGCAYSSAEELGEHCPGEAEDDH</sequence>
<dbReference type="InterPro" id="IPR000467">
    <property type="entry name" value="G_patch_dom"/>
</dbReference>
<dbReference type="PANTHER" id="PTHR21032:SF0">
    <property type="entry name" value="G PATCH DOMAIN-CONTAINING PROTEIN 11"/>
    <property type="match status" value="1"/>
</dbReference>
<proteinExistence type="predicted"/>
<evidence type="ECO:0000259" key="2">
    <source>
        <dbReference type="PROSITE" id="PS50174"/>
    </source>
</evidence>
<dbReference type="InterPro" id="IPR025239">
    <property type="entry name" value="DUF4187"/>
</dbReference>
<dbReference type="EMBL" id="HBFB01036328">
    <property type="protein sequence ID" value="CAD8696246.1"/>
    <property type="molecule type" value="Transcribed_RNA"/>
</dbReference>
<dbReference type="Pfam" id="PF01585">
    <property type="entry name" value="G-patch"/>
    <property type="match status" value="1"/>
</dbReference>
<accession>A0A6T8WGS4</accession>
<protein>
    <recommendedName>
        <fullName evidence="2">G-patch domain-containing protein</fullName>
    </recommendedName>
</protein>
<dbReference type="EMBL" id="HBFB01036317">
    <property type="protein sequence ID" value="CAD8696244.1"/>
    <property type="molecule type" value="Transcribed_RNA"/>
</dbReference>
<feature type="region of interest" description="Disordered" evidence="1">
    <location>
        <begin position="223"/>
        <end position="286"/>
    </location>
</feature>
<feature type="compositionally biased region" description="Basic and acidic residues" evidence="1">
    <location>
        <begin position="103"/>
        <end position="114"/>
    </location>
</feature>
<evidence type="ECO:0000313" key="4">
    <source>
        <dbReference type="EMBL" id="CAD8696246.1"/>
    </source>
</evidence>
<feature type="region of interest" description="Disordered" evidence="1">
    <location>
        <begin position="166"/>
        <end position="187"/>
    </location>
</feature>
<reference evidence="4" key="1">
    <citation type="submission" date="2021-01" db="EMBL/GenBank/DDBJ databases">
        <authorList>
            <person name="Corre E."/>
            <person name="Pelletier E."/>
            <person name="Niang G."/>
            <person name="Scheremetjew M."/>
            <person name="Finn R."/>
            <person name="Kale V."/>
            <person name="Holt S."/>
            <person name="Cochrane G."/>
            <person name="Meng A."/>
            <person name="Brown T."/>
            <person name="Cohen L."/>
        </authorList>
    </citation>
    <scope>NUCLEOTIDE SEQUENCE</scope>
    <source>
        <strain evidence="4">SAG 11-49</strain>
    </source>
</reference>
<feature type="domain" description="G-patch" evidence="2">
    <location>
        <begin position="57"/>
        <end position="103"/>
    </location>
</feature>
<evidence type="ECO:0000256" key="1">
    <source>
        <dbReference type="SAM" id="MobiDB-lite"/>
    </source>
</evidence>
<dbReference type="Pfam" id="PF13821">
    <property type="entry name" value="DUF4187"/>
    <property type="match status" value="1"/>
</dbReference>
<dbReference type="SMART" id="SM00443">
    <property type="entry name" value="G_patch"/>
    <property type="match status" value="1"/>
</dbReference>